<evidence type="ECO:0000313" key="2">
    <source>
        <dbReference type="EMBL" id="MVN21418.1"/>
    </source>
</evidence>
<dbReference type="PANTHER" id="PTHR14969">
    <property type="entry name" value="SPHINGOSINE-1-PHOSPHATE PHOSPHOHYDROLASE"/>
    <property type="match status" value="1"/>
</dbReference>
<proteinExistence type="predicted"/>
<protein>
    <submittedName>
        <fullName evidence="2">Phosphatase PAP2 family protein</fullName>
    </submittedName>
</protein>
<sequence length="270" mass="30135">MRTTKSYPKNSIWKWKYYFIFLLLNVTNFIFAQTNTNFNTDTSFSTKKSLSTIDKGFKPFITPTVLIGYGSLALIVPPLKNLNHSIQHQIVTNNPNFSTHADDYLWMVPTAALYGLNAVGIQGKHNFRDRTLIVLIANGIMEVGSQITKKSVRELRPDGGDYESFPSGHTASAFTAAEYLYQEYKDVSPWIGYGGYAVAVSVGVLRLYNNHHYFGDVVAGAGLGILSTKIAYTIYPFVAKHLFKNDSFKTVAIPAYIHGSPGFSLVHHFN</sequence>
<dbReference type="PANTHER" id="PTHR14969:SF13">
    <property type="entry name" value="AT30094P"/>
    <property type="match status" value="1"/>
</dbReference>
<accession>A0A7K1SW08</accession>
<dbReference type="InterPro" id="IPR036938">
    <property type="entry name" value="PAP2/HPO_sf"/>
</dbReference>
<feature type="domain" description="Phosphatidic acid phosphatase type 2/haloperoxidase" evidence="1">
    <location>
        <begin position="131"/>
        <end position="232"/>
    </location>
</feature>
<dbReference type="EMBL" id="WPIK01000006">
    <property type="protein sequence ID" value="MVN21418.1"/>
    <property type="molecule type" value="Genomic_DNA"/>
</dbReference>
<dbReference type="AlphaFoldDB" id="A0A7K1SW08"/>
<reference evidence="2 3" key="1">
    <citation type="submission" date="2019-12" db="EMBL/GenBank/DDBJ databases">
        <title>Mucilaginibacter sp. HMF7410 genome sequencing and assembly.</title>
        <authorList>
            <person name="Kang H."/>
            <person name="Cha I."/>
            <person name="Kim H."/>
            <person name="Joh K."/>
        </authorList>
    </citation>
    <scope>NUCLEOTIDE SEQUENCE [LARGE SCALE GENOMIC DNA]</scope>
    <source>
        <strain evidence="2 3">HMF7410</strain>
    </source>
</reference>
<evidence type="ECO:0000313" key="3">
    <source>
        <dbReference type="Proteomes" id="UP000462014"/>
    </source>
</evidence>
<dbReference type="Pfam" id="PF01569">
    <property type="entry name" value="PAP2"/>
    <property type="match status" value="1"/>
</dbReference>
<dbReference type="SMART" id="SM00014">
    <property type="entry name" value="acidPPc"/>
    <property type="match status" value="1"/>
</dbReference>
<name>A0A7K1SW08_9SPHI</name>
<organism evidence="2 3">
    <name type="scientific">Mucilaginibacter arboris</name>
    <dbReference type="NCBI Taxonomy" id="2682090"/>
    <lineage>
        <taxon>Bacteria</taxon>
        <taxon>Pseudomonadati</taxon>
        <taxon>Bacteroidota</taxon>
        <taxon>Sphingobacteriia</taxon>
        <taxon>Sphingobacteriales</taxon>
        <taxon>Sphingobacteriaceae</taxon>
        <taxon>Mucilaginibacter</taxon>
    </lineage>
</organism>
<dbReference type="CDD" id="cd03394">
    <property type="entry name" value="PAP2_like_5"/>
    <property type="match status" value="1"/>
</dbReference>
<dbReference type="Gene3D" id="1.20.144.10">
    <property type="entry name" value="Phosphatidic acid phosphatase type 2/haloperoxidase"/>
    <property type="match status" value="1"/>
</dbReference>
<keyword evidence="3" id="KW-1185">Reference proteome</keyword>
<comment type="caution">
    <text evidence="2">The sequence shown here is derived from an EMBL/GenBank/DDBJ whole genome shotgun (WGS) entry which is preliminary data.</text>
</comment>
<dbReference type="InterPro" id="IPR000326">
    <property type="entry name" value="PAP2/HPO"/>
</dbReference>
<dbReference type="SUPFAM" id="SSF48317">
    <property type="entry name" value="Acid phosphatase/Vanadium-dependent haloperoxidase"/>
    <property type="match status" value="1"/>
</dbReference>
<gene>
    <name evidence="2" type="ORF">GO621_07700</name>
</gene>
<dbReference type="Proteomes" id="UP000462014">
    <property type="component" value="Unassembled WGS sequence"/>
</dbReference>
<evidence type="ECO:0000259" key="1">
    <source>
        <dbReference type="SMART" id="SM00014"/>
    </source>
</evidence>
<dbReference type="RefSeq" id="WP_157565738.1">
    <property type="nucleotide sequence ID" value="NZ_WPIK01000006.1"/>
</dbReference>